<name>A0ABT5YM05_9PROT</name>
<organism evidence="5 6">
    <name type="scientific">Aquibaculum arenosum</name>
    <dbReference type="NCBI Taxonomy" id="3032591"/>
    <lineage>
        <taxon>Bacteria</taxon>
        <taxon>Pseudomonadati</taxon>
        <taxon>Pseudomonadota</taxon>
        <taxon>Alphaproteobacteria</taxon>
        <taxon>Rhodospirillales</taxon>
        <taxon>Rhodovibrionaceae</taxon>
        <taxon>Aquibaculum</taxon>
    </lineage>
</organism>
<dbReference type="InterPro" id="IPR044651">
    <property type="entry name" value="OTSB-like"/>
</dbReference>
<keyword evidence="6" id="KW-1185">Reference proteome</keyword>
<evidence type="ECO:0000256" key="1">
    <source>
        <dbReference type="ARBA" id="ARBA00005199"/>
    </source>
</evidence>
<comment type="pathway">
    <text evidence="1 4">Glycan biosynthesis; trehalose biosynthesis.</text>
</comment>
<keyword evidence="4" id="KW-0479">Metal-binding</keyword>
<dbReference type="EMBL" id="JARHUD010000004">
    <property type="protein sequence ID" value="MDF2095894.1"/>
    <property type="molecule type" value="Genomic_DNA"/>
</dbReference>
<dbReference type="InterPro" id="IPR006379">
    <property type="entry name" value="HAD-SF_hydro_IIB"/>
</dbReference>
<dbReference type="SUPFAM" id="SSF56784">
    <property type="entry name" value="HAD-like"/>
    <property type="match status" value="1"/>
</dbReference>
<dbReference type="NCBIfam" id="TIGR00685">
    <property type="entry name" value="T6PP"/>
    <property type="match status" value="1"/>
</dbReference>
<comment type="function">
    <text evidence="4">Removes the phosphate from trehalose 6-phosphate to produce free trehalose.</text>
</comment>
<proteinExistence type="inferred from homology"/>
<evidence type="ECO:0000256" key="3">
    <source>
        <dbReference type="ARBA" id="ARBA00022801"/>
    </source>
</evidence>
<dbReference type="Gene3D" id="3.40.50.1000">
    <property type="entry name" value="HAD superfamily/HAD-like"/>
    <property type="match status" value="1"/>
</dbReference>
<evidence type="ECO:0000256" key="2">
    <source>
        <dbReference type="ARBA" id="ARBA00008770"/>
    </source>
</evidence>
<sequence>MPLEEPLFHLPAPPLPGTDWALFLDVDGCLLDIAERPDEVAVEAGLTETLACLRTRLGGALALVSGRPLAQLDALFAPLHLAAAGQHGLERRDARGHLLPTATLPDGFAAVEARLALFAERHPGMLLERKSHGLALHYRGAPACETEARRLAEALAGTCEPPLAAVPGKAVIELRVPGSDKGQAIAAFLDEPPFRGRIPAFAGDDVTDEDGFRRVNALQGHTILVGRRASAARWALPDPPALRRWLSEAAQALTPKGD</sequence>
<dbReference type="PANTHER" id="PTHR43768:SF3">
    <property type="entry name" value="TREHALOSE 6-PHOSPHATE PHOSPHATASE"/>
    <property type="match status" value="1"/>
</dbReference>
<dbReference type="Gene3D" id="3.30.70.1020">
    <property type="entry name" value="Trehalose-6-phosphate phosphatase related protein, domain 2"/>
    <property type="match status" value="1"/>
</dbReference>
<dbReference type="PANTHER" id="PTHR43768">
    <property type="entry name" value="TREHALOSE 6-PHOSPHATE PHOSPHATASE"/>
    <property type="match status" value="1"/>
</dbReference>
<comment type="catalytic activity">
    <reaction evidence="4">
        <text>alpha,alpha-trehalose 6-phosphate + H2O = alpha,alpha-trehalose + phosphate</text>
        <dbReference type="Rhea" id="RHEA:23420"/>
        <dbReference type="ChEBI" id="CHEBI:15377"/>
        <dbReference type="ChEBI" id="CHEBI:16551"/>
        <dbReference type="ChEBI" id="CHEBI:43474"/>
        <dbReference type="ChEBI" id="CHEBI:58429"/>
        <dbReference type="EC" id="3.1.3.12"/>
    </reaction>
</comment>
<comment type="similarity">
    <text evidence="2 4">Belongs to the trehalose phosphatase family.</text>
</comment>
<comment type="caution">
    <text evidence="5">The sequence shown here is derived from an EMBL/GenBank/DDBJ whole genome shotgun (WGS) entry which is preliminary data.</text>
</comment>
<evidence type="ECO:0000313" key="5">
    <source>
        <dbReference type="EMBL" id="MDF2095894.1"/>
    </source>
</evidence>
<keyword evidence="4" id="KW-0460">Magnesium</keyword>
<dbReference type="InterPro" id="IPR036412">
    <property type="entry name" value="HAD-like_sf"/>
</dbReference>
<dbReference type="GO" id="GO:0004805">
    <property type="term" value="F:trehalose-phosphatase activity"/>
    <property type="evidence" value="ECO:0007669"/>
    <property type="project" value="UniProtKB-EC"/>
</dbReference>
<accession>A0ABT5YM05</accession>
<dbReference type="CDD" id="cd01627">
    <property type="entry name" value="HAD_TPP"/>
    <property type="match status" value="1"/>
</dbReference>
<protein>
    <recommendedName>
        <fullName evidence="4">Trehalose 6-phosphate phosphatase</fullName>
        <ecNumber evidence="4">3.1.3.12</ecNumber>
    </recommendedName>
</protein>
<evidence type="ECO:0000256" key="4">
    <source>
        <dbReference type="RuleBase" id="RU361117"/>
    </source>
</evidence>
<dbReference type="Proteomes" id="UP001215503">
    <property type="component" value="Unassembled WGS sequence"/>
</dbReference>
<gene>
    <name evidence="5" type="primary">otsB</name>
    <name evidence="5" type="ORF">P2G67_07890</name>
</gene>
<dbReference type="EC" id="3.1.3.12" evidence="4"/>
<dbReference type="InterPro" id="IPR003337">
    <property type="entry name" value="Trehalose_PPase"/>
</dbReference>
<reference evidence="5 6" key="1">
    <citation type="submission" date="2023-03" db="EMBL/GenBank/DDBJ databases">
        <title>Fodinicurvata sp. CAU 1616 isolated from sea sendiment.</title>
        <authorList>
            <person name="Kim W."/>
        </authorList>
    </citation>
    <scope>NUCLEOTIDE SEQUENCE [LARGE SCALE GENOMIC DNA]</scope>
    <source>
        <strain evidence="5 6">CAU 1616</strain>
    </source>
</reference>
<keyword evidence="3 4" id="KW-0378">Hydrolase</keyword>
<dbReference type="NCBIfam" id="TIGR01484">
    <property type="entry name" value="HAD-SF-IIB"/>
    <property type="match status" value="1"/>
</dbReference>
<comment type="cofactor">
    <cofactor evidence="4">
        <name>Mg(2+)</name>
        <dbReference type="ChEBI" id="CHEBI:18420"/>
    </cofactor>
</comment>
<evidence type="ECO:0000313" key="6">
    <source>
        <dbReference type="Proteomes" id="UP001215503"/>
    </source>
</evidence>
<dbReference type="InterPro" id="IPR023214">
    <property type="entry name" value="HAD_sf"/>
</dbReference>
<dbReference type="RefSeq" id="WP_275821779.1">
    <property type="nucleotide sequence ID" value="NZ_JARHUD010000004.1"/>
</dbReference>
<dbReference type="Pfam" id="PF02358">
    <property type="entry name" value="Trehalose_PPase"/>
    <property type="match status" value="1"/>
</dbReference>